<evidence type="ECO:0000313" key="4">
    <source>
        <dbReference type="EMBL" id="AHF24434.1"/>
    </source>
</evidence>
<evidence type="ECO:0000256" key="1">
    <source>
        <dbReference type="ARBA" id="ARBA00022679"/>
    </source>
</evidence>
<reference evidence="4" key="1">
    <citation type="journal article" date="2013" name="PLoS ONE">
        <title>Metagenomic insights into the carbohydrate-active enzymes carried by the microorganisms adhering to solid digesta in the rumen of cows.</title>
        <authorList>
            <person name="Wang L."/>
            <person name="Hatem A."/>
            <person name="Catalyurek U.V."/>
            <person name="Morrison M."/>
            <person name="Yu Z."/>
        </authorList>
    </citation>
    <scope>NUCLEOTIDE SEQUENCE</scope>
</reference>
<keyword evidence="2" id="KW-0012">Acyltransferase</keyword>
<dbReference type="PANTHER" id="PTHR43072:SF51">
    <property type="entry name" value="ABC SUPERFAMILY TRANSPORT PROTEIN"/>
    <property type="match status" value="1"/>
</dbReference>
<dbReference type="GO" id="GO:0016747">
    <property type="term" value="F:acyltransferase activity, transferring groups other than amino-acyl groups"/>
    <property type="evidence" value="ECO:0007669"/>
    <property type="project" value="InterPro"/>
</dbReference>
<keyword evidence="1 4" id="KW-0808">Transferase</keyword>
<dbReference type="Gene3D" id="3.40.630.30">
    <property type="match status" value="1"/>
</dbReference>
<proteinExistence type="predicted"/>
<protein>
    <submittedName>
        <fullName evidence="4">GNAT family acetyltransferase</fullName>
    </submittedName>
</protein>
<dbReference type="PANTHER" id="PTHR43072">
    <property type="entry name" value="N-ACETYLTRANSFERASE"/>
    <property type="match status" value="1"/>
</dbReference>
<sequence>MVIRMARCEDAEAFFAMLCRLDRETVYMMYEPDERAASSDAGKLRSRIEGGLSGGDLILVAEEDGAIAGFLWAERGQPRRIAHTAYIVVGIREPYRGRGLGTGFFHRLDEWARANGVLRLELTVECANSAALRLYEKSGFAIEGVRRGSMLVDGALVDEYYMAKVFRA</sequence>
<name>W0FLV0_9BACT</name>
<organism evidence="4">
    <name type="scientific">uncultured bacterium Contig99</name>
    <dbReference type="NCBI Taxonomy" id="1393639"/>
    <lineage>
        <taxon>Bacteria</taxon>
        <taxon>environmental samples</taxon>
    </lineage>
</organism>
<dbReference type="PROSITE" id="PS51186">
    <property type="entry name" value="GNAT"/>
    <property type="match status" value="1"/>
</dbReference>
<dbReference type="SUPFAM" id="SSF55729">
    <property type="entry name" value="Acyl-CoA N-acyltransferases (Nat)"/>
    <property type="match status" value="1"/>
</dbReference>
<dbReference type="Pfam" id="PF00583">
    <property type="entry name" value="Acetyltransf_1"/>
    <property type="match status" value="1"/>
</dbReference>
<dbReference type="EMBL" id="KC246794">
    <property type="protein sequence ID" value="AHF24434.1"/>
    <property type="molecule type" value="Genomic_DNA"/>
</dbReference>
<evidence type="ECO:0000259" key="3">
    <source>
        <dbReference type="PROSITE" id="PS51186"/>
    </source>
</evidence>
<dbReference type="InterPro" id="IPR016181">
    <property type="entry name" value="Acyl_CoA_acyltransferase"/>
</dbReference>
<accession>W0FLV0</accession>
<dbReference type="InterPro" id="IPR000182">
    <property type="entry name" value="GNAT_dom"/>
</dbReference>
<feature type="domain" description="N-acetyltransferase" evidence="3">
    <location>
        <begin position="1"/>
        <end position="167"/>
    </location>
</feature>
<evidence type="ECO:0000256" key="2">
    <source>
        <dbReference type="ARBA" id="ARBA00023315"/>
    </source>
</evidence>
<dbReference type="CDD" id="cd04301">
    <property type="entry name" value="NAT_SF"/>
    <property type="match status" value="1"/>
</dbReference>
<dbReference type="AlphaFoldDB" id="W0FLV0"/>